<organism evidence="1 2">
    <name type="scientific">Plasmodium yoelii yoelii</name>
    <dbReference type="NCBI Taxonomy" id="73239"/>
    <lineage>
        <taxon>Eukaryota</taxon>
        <taxon>Sar</taxon>
        <taxon>Alveolata</taxon>
        <taxon>Apicomplexa</taxon>
        <taxon>Aconoidasida</taxon>
        <taxon>Haemosporida</taxon>
        <taxon>Plasmodiidae</taxon>
        <taxon>Plasmodium</taxon>
        <taxon>Plasmodium (Vinckeia)</taxon>
    </lineage>
</organism>
<accession>Q7RMN4</accession>
<dbReference type="EMBL" id="AABL01000588">
    <property type="protein sequence ID" value="EAA21574.1"/>
    <property type="molecule type" value="Genomic_DNA"/>
</dbReference>
<dbReference type="PaxDb" id="73239-Q7RMN4"/>
<evidence type="ECO:0000313" key="2">
    <source>
        <dbReference type="Proteomes" id="UP000008553"/>
    </source>
</evidence>
<comment type="caution">
    <text evidence="1">The sequence shown here is derived from an EMBL/GenBank/DDBJ whole genome shotgun (WGS) entry which is preliminary data.</text>
</comment>
<reference evidence="1 2" key="1">
    <citation type="journal article" date="2002" name="Nature">
        <title>Genome sequence and comparative analysis of the model rodent malaria parasite Plasmodium yoelii yoelii.</title>
        <authorList>
            <person name="Carlton J.M."/>
            <person name="Angiuoli S.V."/>
            <person name="Suh B.B."/>
            <person name="Kooij T.W."/>
            <person name="Pertea M."/>
            <person name="Silva J.C."/>
            <person name="Ermolaeva M.D."/>
            <person name="Allen J.E."/>
            <person name="Selengut J.D."/>
            <person name="Koo H.L."/>
            <person name="Peterson J.D."/>
            <person name="Pop M."/>
            <person name="Kosack D.S."/>
            <person name="Shumway M.F."/>
            <person name="Bidwell S.L."/>
            <person name="Shallom S.J."/>
            <person name="van Aken S.E."/>
            <person name="Riedmuller S.B."/>
            <person name="Feldblyum T.V."/>
            <person name="Cho J.K."/>
            <person name="Quackenbush J."/>
            <person name="Sedegah M."/>
            <person name="Shoaibi A."/>
            <person name="Cummings L.M."/>
            <person name="Florens L."/>
            <person name="Yates J.R."/>
            <person name="Raine J.D."/>
            <person name="Sinden R.E."/>
            <person name="Harris M.A."/>
            <person name="Cunningham D.A."/>
            <person name="Preiser P.R."/>
            <person name="Bergman L.W."/>
            <person name="Vaidya A.B."/>
            <person name="van Lin L.H."/>
            <person name="Janse C.J."/>
            <person name="Waters A.P."/>
            <person name="Smith H.O."/>
            <person name="White O.R."/>
            <person name="Salzberg S.L."/>
            <person name="Venter J.C."/>
            <person name="Fraser C.M."/>
            <person name="Hoffman S.L."/>
            <person name="Gardner M.J."/>
            <person name="Carucci D.J."/>
        </authorList>
    </citation>
    <scope>NUCLEOTIDE SEQUENCE [LARGE SCALE GENOMIC DNA]</scope>
    <source>
        <strain evidence="1 2">17XNL</strain>
    </source>
</reference>
<dbReference type="InParanoid" id="Q7RMN4"/>
<proteinExistence type="predicted"/>
<gene>
    <name evidence="1" type="ORF">PY02144</name>
</gene>
<name>Q7RMN4_PLAYO</name>
<evidence type="ECO:0000313" key="1">
    <source>
        <dbReference type="EMBL" id="EAA21574.1"/>
    </source>
</evidence>
<sequence length="111" mass="13358">MSLQQCYKYNNFIFVHITNMFIFINDSSEEIFKQNKHLLCTNRNESRNACNFMNDALKQLEHHATNGYKKCCVNYSQQMVHYKKKHKNHTKIQKIEYIVDDLNKVSINEQH</sequence>
<protein>
    <submittedName>
        <fullName evidence="1">Uncharacterized protein</fullName>
    </submittedName>
</protein>
<dbReference type="AlphaFoldDB" id="Q7RMN4"/>
<keyword evidence="2" id="KW-1185">Reference proteome</keyword>
<dbReference type="Proteomes" id="UP000008553">
    <property type="component" value="Unassembled WGS sequence"/>
</dbReference>